<reference evidence="2" key="1">
    <citation type="submission" date="2023-06" db="EMBL/GenBank/DDBJ databases">
        <title>Genome-scale phylogeny and comparative genomics of the fungal order Sordariales.</title>
        <authorList>
            <consortium name="Lawrence Berkeley National Laboratory"/>
            <person name="Hensen N."/>
            <person name="Bonometti L."/>
            <person name="Westerberg I."/>
            <person name="Brannstrom I.O."/>
            <person name="Guillou S."/>
            <person name="Cros-Aarteil S."/>
            <person name="Calhoun S."/>
            <person name="Haridas S."/>
            <person name="Kuo A."/>
            <person name="Mondo S."/>
            <person name="Pangilinan J."/>
            <person name="Riley R."/>
            <person name="Labutti K."/>
            <person name="Andreopoulos B."/>
            <person name="Lipzen A."/>
            <person name="Chen C."/>
            <person name="Yanf M."/>
            <person name="Daum C."/>
            <person name="Ng V."/>
            <person name="Clum A."/>
            <person name="Steindorff A."/>
            <person name="Ohm R."/>
            <person name="Martin F."/>
            <person name="Silar P."/>
            <person name="Natvig D."/>
            <person name="Lalanne C."/>
            <person name="Gautier V."/>
            <person name="Ament-Velasquez S.L."/>
            <person name="Kruys A."/>
            <person name="Hutchinson M.I."/>
            <person name="Powell A.J."/>
            <person name="Barry K."/>
            <person name="Miller A.N."/>
            <person name="Grigoriev I.V."/>
            <person name="Debuchy R."/>
            <person name="Gladieux P."/>
            <person name="Thoren M.H."/>
            <person name="Johannesson H."/>
        </authorList>
    </citation>
    <scope>NUCLEOTIDE SEQUENCE</scope>
    <source>
        <strain evidence="2">PSN4</strain>
    </source>
</reference>
<feature type="transmembrane region" description="Helical" evidence="1">
    <location>
        <begin position="308"/>
        <end position="330"/>
    </location>
</feature>
<evidence type="ECO:0000313" key="2">
    <source>
        <dbReference type="EMBL" id="KAK1752273.1"/>
    </source>
</evidence>
<protein>
    <submittedName>
        <fullName evidence="2">Uncharacterized protein</fullName>
    </submittedName>
</protein>
<evidence type="ECO:0000256" key="1">
    <source>
        <dbReference type="SAM" id="Phobius"/>
    </source>
</evidence>
<comment type="caution">
    <text evidence="2">The sequence shown here is derived from an EMBL/GenBank/DDBJ whole genome shotgun (WGS) entry which is preliminary data.</text>
</comment>
<proteinExistence type="predicted"/>
<sequence length="501" mass="55784">MQNFERSLSTTSILVVPAATRMASLTSNPANATTGWNSSTSLSDDSNQVSRSEVFGIFLTLSFCLLSQPSGSLIYRPWPLYPWRLNPIACLAEAVLIVLVLMEVFLPGHDETVRPDHIYDERSEEWFRKIRTAWREIGDDIYALTAALLLARGNVGKNKVKTEEIAEMLTSSASFASRNGSLDRLGRRWGVATSESPEQPSLRSAEKSAVLRRAFGAGVFAHRELPVQAVTLLSITSVTVKLSTISLPLPLLATAFVMLGGWLSVQLLLIVFHSREHDSLDGVAVAAKFESISSMMDADQLPTRPRNYLFWIAVLFAVEIPFMAVVFTAVLPRAQNEDFHITLLYGIPEWIFKICSTVFLFLILWWLFVQRVMPLFRKRNHPDHVPSGRILKAAGILAPVSFSLFICGIYWWDISLRSESSSTGFDLSLSQVLVYSFATMPAFLYLPWAYAVGTPVYAVGRMASVAAQLVLLAVTGYAFGLWMYMYDGLGTSLPDWVKWLG</sequence>
<keyword evidence="3" id="KW-1185">Reference proteome</keyword>
<keyword evidence="1" id="KW-1133">Transmembrane helix</keyword>
<organism evidence="2 3">
    <name type="scientific">Echria macrotheca</name>
    <dbReference type="NCBI Taxonomy" id="438768"/>
    <lineage>
        <taxon>Eukaryota</taxon>
        <taxon>Fungi</taxon>
        <taxon>Dikarya</taxon>
        <taxon>Ascomycota</taxon>
        <taxon>Pezizomycotina</taxon>
        <taxon>Sordariomycetes</taxon>
        <taxon>Sordariomycetidae</taxon>
        <taxon>Sordariales</taxon>
        <taxon>Schizotheciaceae</taxon>
        <taxon>Echria</taxon>
    </lineage>
</organism>
<gene>
    <name evidence="2" type="ORF">QBC47DRAFT_390158</name>
</gene>
<feature type="transmembrane region" description="Helical" evidence="1">
    <location>
        <begin position="432"/>
        <end position="453"/>
    </location>
</feature>
<accession>A0AAJ0B5W1</accession>
<dbReference type="AlphaFoldDB" id="A0AAJ0B5W1"/>
<feature type="transmembrane region" description="Helical" evidence="1">
    <location>
        <begin position="465"/>
        <end position="485"/>
    </location>
</feature>
<feature type="transmembrane region" description="Helical" evidence="1">
    <location>
        <begin position="350"/>
        <end position="369"/>
    </location>
</feature>
<keyword evidence="1" id="KW-0812">Transmembrane</keyword>
<evidence type="ECO:0000313" key="3">
    <source>
        <dbReference type="Proteomes" id="UP001239445"/>
    </source>
</evidence>
<keyword evidence="1" id="KW-0472">Membrane</keyword>
<feature type="transmembrane region" description="Helical" evidence="1">
    <location>
        <begin position="390"/>
        <end position="412"/>
    </location>
</feature>
<feature type="transmembrane region" description="Helical" evidence="1">
    <location>
        <begin position="251"/>
        <end position="272"/>
    </location>
</feature>
<dbReference type="Proteomes" id="UP001239445">
    <property type="component" value="Unassembled WGS sequence"/>
</dbReference>
<name>A0AAJ0B5W1_9PEZI</name>
<dbReference type="EMBL" id="MU839840">
    <property type="protein sequence ID" value="KAK1752273.1"/>
    <property type="molecule type" value="Genomic_DNA"/>
</dbReference>